<evidence type="ECO:0000256" key="3">
    <source>
        <dbReference type="ARBA" id="ARBA00022801"/>
    </source>
</evidence>
<evidence type="ECO:0000256" key="5">
    <source>
        <dbReference type="ARBA" id="ARBA00023136"/>
    </source>
</evidence>
<evidence type="ECO:0000256" key="2">
    <source>
        <dbReference type="ARBA" id="ARBA00022741"/>
    </source>
</evidence>
<evidence type="ECO:0000256" key="4">
    <source>
        <dbReference type="ARBA" id="ARBA00023134"/>
    </source>
</evidence>
<comment type="subcellular location">
    <subcellularLocation>
        <location evidence="1">Membrane</location>
    </subcellularLocation>
</comment>
<dbReference type="InterPro" id="IPR045063">
    <property type="entry name" value="Dynamin_N"/>
</dbReference>
<dbReference type="Gene3D" id="3.40.50.300">
    <property type="entry name" value="P-loop containing nucleotide triphosphate hydrolases"/>
    <property type="match status" value="1"/>
</dbReference>
<dbReference type="InterPro" id="IPR027417">
    <property type="entry name" value="P-loop_NTPase"/>
</dbReference>
<dbReference type="EMBL" id="CP080598">
    <property type="protein sequence ID" value="QYX30904.1"/>
    <property type="molecule type" value="Genomic_DNA"/>
</dbReference>
<keyword evidence="3" id="KW-0378">Hydrolase</keyword>
<keyword evidence="5" id="KW-0472">Membrane</keyword>
<evidence type="ECO:0000256" key="1">
    <source>
        <dbReference type="ARBA" id="ARBA00004370"/>
    </source>
</evidence>
<keyword evidence="4" id="KW-0342">GTP-binding</keyword>
<protein>
    <submittedName>
        <fullName evidence="7">Dynamin family protein</fullName>
    </submittedName>
</protein>
<evidence type="ECO:0000313" key="8">
    <source>
        <dbReference type="Proteomes" id="UP000826540"/>
    </source>
</evidence>
<evidence type="ECO:0000259" key="6">
    <source>
        <dbReference type="Pfam" id="PF00350"/>
    </source>
</evidence>
<organism evidence="7 8">
    <name type="scientific">Sphaerospermopsis torques-reginae ITEP-024</name>
    <dbReference type="NCBI Taxonomy" id="984208"/>
    <lineage>
        <taxon>Bacteria</taxon>
        <taxon>Bacillati</taxon>
        <taxon>Cyanobacteriota</taxon>
        <taxon>Cyanophyceae</taxon>
        <taxon>Nostocales</taxon>
        <taxon>Aphanizomenonaceae</taxon>
        <taxon>Sphaerospermopsis</taxon>
        <taxon>Sphaerospermopsis torques-reginae</taxon>
    </lineage>
</organism>
<dbReference type="SUPFAM" id="SSF52540">
    <property type="entry name" value="P-loop containing nucleoside triphosphate hydrolases"/>
    <property type="match status" value="1"/>
</dbReference>
<dbReference type="PANTHER" id="PTHR10465">
    <property type="entry name" value="TRANSMEMBRANE GTPASE FZO1"/>
    <property type="match status" value="1"/>
</dbReference>
<keyword evidence="2" id="KW-0547">Nucleotide-binding</keyword>
<reference evidence="7 8" key="1">
    <citation type="journal article" date="2022" name="J. Am. Chem. Soc.">
        <title>Biosynthesis of Guanitoxin Enables Global Environmental Detection in Freshwater Cyanobacteria.</title>
        <authorList>
            <person name="Lima S.T."/>
            <person name="Fallon T.R."/>
            <person name="Cordoza J.L."/>
            <person name="Chekan J.R."/>
            <person name="Delbaje E."/>
            <person name="Hopiavuori A.R."/>
            <person name="Alvarenga D.O."/>
            <person name="Wood S.M."/>
            <person name="Luhavaya H."/>
            <person name="Baumgartner J.T."/>
            <person name="Dorr F.A."/>
            <person name="Etchegaray A."/>
            <person name="Pinto E."/>
            <person name="McKinnie S.M.K."/>
            <person name="Fiore M.F."/>
            <person name="Moore B.S."/>
        </authorList>
    </citation>
    <scope>NUCLEOTIDE SEQUENCE [LARGE SCALE GENOMIC DNA]</scope>
    <source>
        <strain evidence="7 8">ITEP-024</strain>
    </source>
</reference>
<dbReference type="PANTHER" id="PTHR10465:SF0">
    <property type="entry name" value="SARCALUMENIN"/>
    <property type="match status" value="1"/>
</dbReference>
<feature type="domain" description="Dynamin N-terminal" evidence="6">
    <location>
        <begin position="62"/>
        <end position="234"/>
    </location>
</feature>
<proteinExistence type="predicted"/>
<dbReference type="InterPro" id="IPR027094">
    <property type="entry name" value="Mitofusin_fam"/>
</dbReference>
<keyword evidence="8" id="KW-1185">Reference proteome</keyword>
<sequence>MSSQQFQSAHSSIYKLGTRLVEYIDEIRQSRLKEGDDTKSLESVENNIKKALTALQQQKYQVAVIAAMKAGKSTFLNAIIGADVLASETAACTICRTDVRHIPANQVPRLLEYQAGVRKPIVIAEGDEGEIQHKFLLRTRKIRETGNPDNTIRFEIEHHIEAISGLSSLDGFTLVDTPGPNEWESANFNTVALKQTALEALRTCNAILFILNYESYKDSAVSDLFKEVLENRREILQQEKGKIYFILNKVDQRTEKDKEIPDVIQDLKRELSN</sequence>
<dbReference type="RefSeq" id="WP_220609025.1">
    <property type="nucleotide sequence ID" value="NZ_CP080598.1"/>
</dbReference>
<name>A0ABX8WWV4_9CYAN</name>
<evidence type="ECO:0000313" key="7">
    <source>
        <dbReference type="EMBL" id="QYX30904.1"/>
    </source>
</evidence>
<dbReference type="Pfam" id="PF00350">
    <property type="entry name" value="Dynamin_N"/>
    <property type="match status" value="1"/>
</dbReference>
<accession>A0ABX8WWV4</accession>
<gene>
    <name evidence="7" type="ORF">K2F26_18895</name>
</gene>
<dbReference type="Proteomes" id="UP000826540">
    <property type="component" value="Chromosome"/>
</dbReference>